<evidence type="ECO:0000256" key="1">
    <source>
        <dbReference type="ARBA" id="ARBA00001947"/>
    </source>
</evidence>
<evidence type="ECO:0000256" key="11">
    <source>
        <dbReference type="RuleBase" id="RU362031"/>
    </source>
</evidence>
<dbReference type="EC" id="3.4.24.-" evidence="11"/>
<dbReference type="AlphaFoldDB" id="A0A090WNG3"/>
<dbReference type="CDD" id="cd06163">
    <property type="entry name" value="S2P-M50_PDZ_RseP-like"/>
    <property type="match status" value="2"/>
</dbReference>
<dbReference type="NCBIfam" id="TIGR00054">
    <property type="entry name" value="RIP metalloprotease RseP"/>
    <property type="match status" value="1"/>
</dbReference>
<keyword evidence="7 11" id="KW-0862">Zinc</keyword>
<keyword evidence="4 13" id="KW-0645">Protease</keyword>
<evidence type="ECO:0000256" key="4">
    <source>
        <dbReference type="ARBA" id="ARBA00022670"/>
    </source>
</evidence>
<dbReference type="SUPFAM" id="SSF50156">
    <property type="entry name" value="PDZ domain-like"/>
    <property type="match status" value="2"/>
</dbReference>
<organism evidence="13 14">
    <name type="scientific">Algibacter lectus</name>
    <dbReference type="NCBI Taxonomy" id="221126"/>
    <lineage>
        <taxon>Bacteria</taxon>
        <taxon>Pseudomonadati</taxon>
        <taxon>Bacteroidota</taxon>
        <taxon>Flavobacteriia</taxon>
        <taxon>Flavobacteriales</taxon>
        <taxon>Flavobacteriaceae</taxon>
        <taxon>Algibacter</taxon>
    </lineage>
</organism>
<evidence type="ECO:0000256" key="10">
    <source>
        <dbReference type="ARBA" id="ARBA00023136"/>
    </source>
</evidence>
<feature type="transmembrane region" description="Helical" evidence="11">
    <location>
        <begin position="14"/>
        <end position="34"/>
    </location>
</feature>
<dbReference type="STRING" id="221126.SAMN04489722_103184"/>
<dbReference type="GO" id="GO:0006508">
    <property type="term" value="P:proteolysis"/>
    <property type="evidence" value="ECO:0007669"/>
    <property type="project" value="UniProtKB-KW"/>
</dbReference>
<keyword evidence="9 11" id="KW-0482">Metalloprotease</keyword>
<dbReference type="InterPro" id="IPR008915">
    <property type="entry name" value="Peptidase_M50"/>
</dbReference>
<feature type="transmembrane region" description="Helical" evidence="11">
    <location>
        <begin position="114"/>
        <end position="139"/>
    </location>
</feature>
<evidence type="ECO:0000256" key="8">
    <source>
        <dbReference type="ARBA" id="ARBA00022989"/>
    </source>
</evidence>
<proteinExistence type="inferred from homology"/>
<comment type="cofactor">
    <cofactor evidence="1 11">
        <name>Zn(2+)</name>
        <dbReference type="ChEBI" id="CHEBI:29105"/>
    </cofactor>
</comment>
<protein>
    <recommendedName>
        <fullName evidence="11">Zinc metalloprotease</fullName>
        <ecNumber evidence="11">3.4.24.-</ecNumber>
    </recommendedName>
</protein>
<evidence type="ECO:0000256" key="5">
    <source>
        <dbReference type="ARBA" id="ARBA00022692"/>
    </source>
</evidence>
<sequence length="460" mass="51592">MCDYKNLTEKYMEFVIKISQFLLSLSLLIVLHELGHFIPAKLFKTRVEKFYLFFDVKFSLFKKKIGDTVYGIGWLPLGGYVKISGMIDESMDTEQMAKEPQPWEFRSKPAWQRLIIMLGGVTVNFVLAVVIYIGMSYFYGDKILPVQNIQDGLLVQSSVANNAGLLTGDNVIAVDGTKIDDYSQISEKVLFGKEITIERNGQEKTITFPEDFLAQLIDSKEKGFINLRMPFVVVEVPDTSANKGSGLKKGDIIVGLNDYKTKYVDQVTTGLDKFKGQQVSATILRDNKETTLPLNISSDGKLGLVYAPQSTYATLEALNYYKFQTKEYSFLEAIPVGLEKTGDKISSYITQFKAIFTPSTGAYKGVGGFKAIYDIFPSFWSWQVFWGGITAFLSIMLGVLNLLPIPALDGGHVMFLLYEMISGRKPGDKFMEYAQMVGFFLLIALVLFANGNDIYKAIFD</sequence>
<name>A0A090WNG3_9FLAO</name>
<dbReference type="InterPro" id="IPR004387">
    <property type="entry name" value="Pept_M50_Zn"/>
</dbReference>
<feature type="domain" description="Peptidase M50" evidence="12">
    <location>
        <begin position="21"/>
        <end position="445"/>
    </location>
</feature>
<reference evidence="13 14" key="1">
    <citation type="journal article" date="2014" name="Genome Announc.">
        <title>Draft Genome Sequences of Marine Flavobacterium Algibacter lectus Strains SS8 and NR4.</title>
        <authorList>
            <person name="Takatani N."/>
            <person name="Nakanishi M."/>
            <person name="Meirelles P."/>
            <person name="Mino S."/>
            <person name="Suda W."/>
            <person name="Oshima K."/>
            <person name="Hattori M."/>
            <person name="Ohkuma M."/>
            <person name="Hosokawa M."/>
            <person name="Miyashita K."/>
            <person name="Thompson F.L."/>
            <person name="Niwa A."/>
            <person name="Sawabe T."/>
            <person name="Sawabe T."/>
        </authorList>
    </citation>
    <scope>NUCLEOTIDE SEQUENCE [LARGE SCALE GENOMIC DNA]</scope>
    <source>
        <strain evidence="14">JCM19274</strain>
    </source>
</reference>
<evidence type="ECO:0000256" key="2">
    <source>
        <dbReference type="ARBA" id="ARBA00004141"/>
    </source>
</evidence>
<evidence type="ECO:0000256" key="3">
    <source>
        <dbReference type="ARBA" id="ARBA00007931"/>
    </source>
</evidence>
<gene>
    <name evidence="13" type="ORF">JCM19274_985</name>
</gene>
<comment type="subcellular location">
    <subcellularLocation>
        <location evidence="2">Membrane</location>
        <topology evidence="2">Multi-pass membrane protein</topology>
    </subcellularLocation>
</comment>
<dbReference type="Proteomes" id="UP000029643">
    <property type="component" value="Unassembled WGS sequence"/>
</dbReference>
<evidence type="ECO:0000256" key="9">
    <source>
        <dbReference type="ARBA" id="ARBA00023049"/>
    </source>
</evidence>
<keyword evidence="5 11" id="KW-0812">Transmembrane</keyword>
<dbReference type="GO" id="GO:0046872">
    <property type="term" value="F:metal ion binding"/>
    <property type="evidence" value="ECO:0007669"/>
    <property type="project" value="UniProtKB-KW"/>
</dbReference>
<accession>A0A090WNG3</accession>
<evidence type="ECO:0000256" key="6">
    <source>
        <dbReference type="ARBA" id="ARBA00022801"/>
    </source>
</evidence>
<evidence type="ECO:0000259" key="12">
    <source>
        <dbReference type="Pfam" id="PF02163"/>
    </source>
</evidence>
<keyword evidence="10 11" id="KW-0472">Membrane</keyword>
<dbReference type="GO" id="GO:0004222">
    <property type="term" value="F:metalloendopeptidase activity"/>
    <property type="evidence" value="ECO:0007669"/>
    <property type="project" value="InterPro"/>
</dbReference>
<dbReference type="Pfam" id="PF02163">
    <property type="entry name" value="Peptidase_M50"/>
    <property type="match status" value="1"/>
</dbReference>
<comment type="similarity">
    <text evidence="3 11">Belongs to the peptidase M50B family.</text>
</comment>
<feature type="transmembrane region" description="Helical" evidence="11">
    <location>
        <begin position="430"/>
        <end position="449"/>
    </location>
</feature>
<keyword evidence="6 11" id="KW-0378">Hydrolase</keyword>
<dbReference type="PANTHER" id="PTHR42837">
    <property type="entry name" value="REGULATOR OF SIGMA-E PROTEASE RSEP"/>
    <property type="match status" value="1"/>
</dbReference>
<comment type="caution">
    <text evidence="13">The sequence shown here is derived from an EMBL/GenBank/DDBJ whole genome shotgun (WGS) entry which is preliminary data.</text>
</comment>
<dbReference type="EMBL" id="BBNU01000003">
    <property type="protein sequence ID" value="GAL78521.1"/>
    <property type="molecule type" value="Genomic_DNA"/>
</dbReference>
<dbReference type="Gene3D" id="2.30.42.10">
    <property type="match status" value="2"/>
</dbReference>
<dbReference type="InterPro" id="IPR036034">
    <property type="entry name" value="PDZ_sf"/>
</dbReference>
<dbReference type="GO" id="GO:0016020">
    <property type="term" value="C:membrane"/>
    <property type="evidence" value="ECO:0007669"/>
    <property type="project" value="UniProtKB-SubCell"/>
</dbReference>
<evidence type="ECO:0000313" key="14">
    <source>
        <dbReference type="Proteomes" id="UP000029643"/>
    </source>
</evidence>
<evidence type="ECO:0000256" key="7">
    <source>
        <dbReference type="ARBA" id="ARBA00022833"/>
    </source>
</evidence>
<evidence type="ECO:0000313" key="13">
    <source>
        <dbReference type="EMBL" id="GAL78521.1"/>
    </source>
</evidence>
<keyword evidence="8 11" id="KW-1133">Transmembrane helix</keyword>
<feature type="transmembrane region" description="Helical" evidence="11">
    <location>
        <begin position="385"/>
        <end position="418"/>
    </location>
</feature>
<dbReference type="PANTHER" id="PTHR42837:SF2">
    <property type="entry name" value="MEMBRANE METALLOPROTEASE ARASP2, CHLOROPLASTIC-RELATED"/>
    <property type="match status" value="1"/>
</dbReference>
<keyword evidence="11" id="KW-0479">Metal-binding</keyword>